<dbReference type="SUPFAM" id="SSF103025">
    <property type="entry name" value="Folate-binding domain"/>
    <property type="match status" value="1"/>
</dbReference>
<feature type="non-terminal residue" evidence="1">
    <location>
        <position position="209"/>
    </location>
</feature>
<gene>
    <name evidence="1" type="ORF">S01H1_80238</name>
</gene>
<comment type="caution">
    <text evidence="1">The sequence shown here is derived from an EMBL/GenBank/DDBJ whole genome shotgun (WGS) entry which is preliminary data.</text>
</comment>
<dbReference type="EMBL" id="BARS01054162">
    <property type="protein sequence ID" value="GAG46190.1"/>
    <property type="molecule type" value="Genomic_DNA"/>
</dbReference>
<dbReference type="SUPFAM" id="SSF101790">
    <property type="entry name" value="Aminomethyltransferase beta-barrel domain"/>
    <property type="match status" value="1"/>
</dbReference>
<dbReference type="AlphaFoldDB" id="X0XSF9"/>
<evidence type="ECO:0000313" key="1">
    <source>
        <dbReference type="EMBL" id="GAG46190.1"/>
    </source>
</evidence>
<dbReference type="InterPro" id="IPR029043">
    <property type="entry name" value="GcvT/YgfZ_C"/>
</dbReference>
<accession>X0XSF9</accession>
<name>X0XSF9_9ZZZZ</name>
<dbReference type="GO" id="GO:0005829">
    <property type="term" value="C:cytosol"/>
    <property type="evidence" value="ECO:0007669"/>
    <property type="project" value="TreeGrafter"/>
</dbReference>
<organism evidence="1">
    <name type="scientific">marine sediment metagenome</name>
    <dbReference type="NCBI Taxonomy" id="412755"/>
    <lineage>
        <taxon>unclassified sequences</taxon>
        <taxon>metagenomes</taxon>
        <taxon>ecological metagenomes</taxon>
    </lineage>
</organism>
<dbReference type="PANTHER" id="PTHR43757:SF2">
    <property type="entry name" value="AMINOMETHYLTRANSFERASE, MITOCHONDRIAL"/>
    <property type="match status" value="1"/>
</dbReference>
<dbReference type="InterPro" id="IPR027266">
    <property type="entry name" value="TrmE/GcvT-like"/>
</dbReference>
<dbReference type="Gene3D" id="3.30.1360.120">
    <property type="entry name" value="Probable tRNA modification gtpase trme, domain 1"/>
    <property type="match status" value="1"/>
</dbReference>
<dbReference type="Gene3D" id="2.40.30.110">
    <property type="entry name" value="Aminomethyltransferase beta-barrel domains"/>
    <property type="match status" value="1"/>
</dbReference>
<reference evidence="1" key="1">
    <citation type="journal article" date="2014" name="Front. Microbiol.">
        <title>High frequency of phylogenetically diverse reductive dehalogenase-homologous genes in deep subseafloor sedimentary metagenomes.</title>
        <authorList>
            <person name="Kawai M."/>
            <person name="Futagami T."/>
            <person name="Toyoda A."/>
            <person name="Takaki Y."/>
            <person name="Nishi S."/>
            <person name="Hori S."/>
            <person name="Arai W."/>
            <person name="Tsubouchi T."/>
            <person name="Morono Y."/>
            <person name="Uchiyama I."/>
            <person name="Ito T."/>
            <person name="Fujiyama A."/>
            <person name="Inagaki F."/>
            <person name="Takami H."/>
        </authorList>
    </citation>
    <scope>NUCLEOTIDE SEQUENCE</scope>
    <source>
        <strain evidence="1">Expedition CK06-06</strain>
    </source>
</reference>
<protein>
    <submittedName>
        <fullName evidence="1">Uncharacterized protein</fullName>
    </submittedName>
</protein>
<proteinExistence type="predicted"/>
<dbReference type="PANTHER" id="PTHR43757">
    <property type="entry name" value="AMINOMETHYLTRANSFERASE"/>
    <property type="match status" value="1"/>
</dbReference>
<dbReference type="InterPro" id="IPR028896">
    <property type="entry name" value="GcvT/YgfZ/DmdA"/>
</dbReference>
<sequence length="209" mass="22728">MLWDRLVARGATPVGLGARDTLRLEAGLPLYGHELGEDPEGNEIPMMAFPLVKSAVSFSPLKGEFVGRAVLVRQFDALAKIIARDYSMIADLPRLIQPIAVAGRGIARAGARVFKGDKHVGYVTSGTMVPMWAIDGEGLASVQTDQQELRSICLAYIDSDIVEEEKVIIEIRGKAVDAVVVPFHLRSDAPPYARPIVFDHELQAEELPG</sequence>